<gene>
    <name evidence="15" type="ORF">F4V43_14550</name>
</gene>
<dbReference type="RefSeq" id="WP_150458981.1">
    <property type="nucleotide sequence ID" value="NZ_VYKK01000021.1"/>
</dbReference>
<keyword evidence="16" id="KW-1185">Reference proteome</keyword>
<dbReference type="OrthoDB" id="9779394at2"/>
<evidence type="ECO:0000256" key="3">
    <source>
        <dbReference type="ARBA" id="ARBA00011738"/>
    </source>
</evidence>
<evidence type="ECO:0000256" key="8">
    <source>
        <dbReference type="ARBA" id="ARBA00022915"/>
    </source>
</evidence>
<feature type="binding site" evidence="13">
    <location>
        <begin position="12"/>
        <end position="15"/>
    </location>
    <ligand>
        <name>NADP(+)</name>
        <dbReference type="ChEBI" id="CHEBI:58349"/>
    </ligand>
</feature>
<dbReference type="GO" id="GO:0000166">
    <property type="term" value="F:nucleotide binding"/>
    <property type="evidence" value="ECO:0007669"/>
    <property type="project" value="UniProtKB-KW"/>
</dbReference>
<dbReference type="SUPFAM" id="SSF51735">
    <property type="entry name" value="NAD(P)-binding Rossmann-fold domains"/>
    <property type="match status" value="1"/>
</dbReference>
<evidence type="ECO:0000256" key="6">
    <source>
        <dbReference type="ARBA" id="ARBA00022605"/>
    </source>
</evidence>
<evidence type="ECO:0000256" key="12">
    <source>
        <dbReference type="PIRNR" id="PIRNR025648"/>
    </source>
</evidence>
<comment type="catalytic activity">
    <reaction evidence="11 12">
        <text>meso-2,6-diaminopimelate + NADP(+) + H2O = (S)-2-amino-6-oxoheptanedioate + NH4(+) + NADPH + H(+)</text>
        <dbReference type="Rhea" id="RHEA:13561"/>
        <dbReference type="ChEBI" id="CHEBI:15377"/>
        <dbReference type="ChEBI" id="CHEBI:15378"/>
        <dbReference type="ChEBI" id="CHEBI:28938"/>
        <dbReference type="ChEBI" id="CHEBI:57783"/>
        <dbReference type="ChEBI" id="CHEBI:57791"/>
        <dbReference type="ChEBI" id="CHEBI:58349"/>
        <dbReference type="ChEBI" id="CHEBI:58556"/>
        <dbReference type="EC" id="1.4.1.16"/>
    </reaction>
</comment>
<accession>A0A5J5G1K2</accession>
<evidence type="ECO:0000256" key="5">
    <source>
        <dbReference type="ARBA" id="ARBA00021654"/>
    </source>
</evidence>
<protein>
    <recommendedName>
        <fullName evidence="5 12">Meso-diaminopimelate D-dehydrogenase</fullName>
        <shortName evidence="12">DAPDH</shortName>
        <shortName evidence="12">Meso-DAP dehydrogenase</shortName>
        <ecNumber evidence="4 12">1.4.1.16</ecNumber>
    </recommendedName>
</protein>
<reference evidence="15 16" key="1">
    <citation type="submission" date="2019-09" db="EMBL/GenBank/DDBJ databases">
        <title>Bacillus ochoae sp. nov., Paenibacillus whitsoniae sp. nov., Paenibacillus spiritus sp. nov. Isolated from the Mars Exploration Rover during spacecraft assembly.</title>
        <authorList>
            <person name="Seuylemezian A."/>
            <person name="Vaishampayan P."/>
        </authorList>
    </citation>
    <scope>NUCLEOTIDE SEQUENCE [LARGE SCALE GENOMIC DNA]</scope>
    <source>
        <strain evidence="15 16">MER_111</strain>
    </source>
</reference>
<evidence type="ECO:0000256" key="1">
    <source>
        <dbReference type="ARBA" id="ARBA00004896"/>
    </source>
</evidence>
<feature type="domain" description="Meso-diaminopimelate D-dehydrogenase C-terminal" evidence="14">
    <location>
        <begin position="123"/>
        <end position="276"/>
    </location>
</feature>
<feature type="binding site" evidence="13">
    <location>
        <position position="200"/>
    </location>
    <ligand>
        <name>substrate</name>
    </ligand>
</feature>
<sequence>MSSTLKVGIVGYGNLGRGVRMALEQNSDMELVAVFTRRDPKTMKHEEGLRFEHVSAMEAYRGEIDVMILCGGSATDLPEQTPAAASLFNTVDSFDTHAKIPAFFGAVDEAARKSGQVSVISTGWDPGLFSMNRLLAEAILPQGKEYTFWGKGVSQGHSDAIRRVPGVKAGVQYTVPVEAVIDRIRSGETPELATREKHTRHCYVVAEEGADLAGIEREIVTMPNYFADYDTTVTFITEEELKREHSGMPHGGFVIRSGVTGEGTKQLVEFGLKLESNPEFTASVLVAYARAAVRLSREGASGAKTVFDIPLGYLSPKSAEELRRELL</sequence>
<feature type="binding site" evidence="13">
    <location>
        <position position="277"/>
    </location>
    <ligand>
        <name>substrate</name>
    </ligand>
</feature>
<keyword evidence="9 12" id="KW-0560">Oxidoreductase</keyword>
<keyword evidence="6 12" id="KW-0028">Amino-acid biosynthesis</keyword>
<dbReference type="SUPFAM" id="SSF55347">
    <property type="entry name" value="Glyceraldehyde-3-phosphate dehydrogenase-like, C-terminal domain"/>
    <property type="match status" value="1"/>
</dbReference>
<evidence type="ECO:0000256" key="4">
    <source>
        <dbReference type="ARBA" id="ARBA00012080"/>
    </source>
</evidence>
<evidence type="ECO:0000256" key="2">
    <source>
        <dbReference type="ARBA" id="ARBA00007442"/>
    </source>
</evidence>
<dbReference type="UniPathway" id="UPA00034">
    <property type="reaction ID" value="UER00026"/>
</dbReference>
<dbReference type="AlphaFoldDB" id="A0A5J5G1K2"/>
<evidence type="ECO:0000256" key="7">
    <source>
        <dbReference type="ARBA" id="ARBA00022857"/>
    </source>
</evidence>
<comment type="similarity">
    <text evidence="2 12">Belongs to the diaminopimelate dehydrogenase family.</text>
</comment>
<comment type="subunit">
    <text evidence="3 12">Homodimer.</text>
</comment>
<evidence type="ECO:0000259" key="14">
    <source>
        <dbReference type="Pfam" id="PF16654"/>
    </source>
</evidence>
<feature type="binding site" evidence="13">
    <location>
        <begin position="93"/>
        <end position="95"/>
    </location>
    <ligand>
        <name>NADP(+)</name>
        <dbReference type="ChEBI" id="CHEBI:58349"/>
    </ligand>
</feature>
<evidence type="ECO:0000256" key="11">
    <source>
        <dbReference type="ARBA" id="ARBA00052023"/>
    </source>
</evidence>
<organism evidence="15 16">
    <name type="scientific">Paenibacillus spiritus</name>
    <dbReference type="NCBI Taxonomy" id="2496557"/>
    <lineage>
        <taxon>Bacteria</taxon>
        <taxon>Bacillati</taxon>
        <taxon>Bacillota</taxon>
        <taxon>Bacilli</taxon>
        <taxon>Bacillales</taxon>
        <taxon>Paenibacillaceae</taxon>
        <taxon>Paenibacillus</taxon>
    </lineage>
</organism>
<evidence type="ECO:0000256" key="9">
    <source>
        <dbReference type="ARBA" id="ARBA00023002"/>
    </source>
</evidence>
<comment type="pathway">
    <text evidence="1 12">Amino-acid biosynthesis; L-lysine biosynthesis via DAP pathway; DL-2,6-diaminopimelate from (S)-tetrahydrodipicolinate: step 1/1.</text>
</comment>
<comment type="function">
    <text evidence="12">Catalyzes the reversible NADPH-dependent reductive amination of L-2-amino-6-oxopimelate, the acyclic form of L-tetrahydrodipicolinate, to generate the meso compound, D,L-2,6-diaminopimelate.</text>
</comment>
<dbReference type="GO" id="GO:0009089">
    <property type="term" value="P:lysine biosynthetic process via diaminopimelate"/>
    <property type="evidence" value="ECO:0007669"/>
    <property type="project" value="UniProtKB-UniRule"/>
</dbReference>
<evidence type="ECO:0000313" key="16">
    <source>
        <dbReference type="Proteomes" id="UP000367750"/>
    </source>
</evidence>
<proteinExistence type="inferred from homology"/>
<feature type="binding site" evidence="13">
    <location>
        <begin position="70"/>
        <end position="73"/>
    </location>
    <ligand>
        <name>NADP(+)</name>
        <dbReference type="ChEBI" id="CHEBI:58349"/>
    </ligand>
</feature>
<dbReference type="PIRSF" id="PIRSF025648">
    <property type="entry name" value="DDH"/>
    <property type="match status" value="1"/>
</dbReference>
<dbReference type="Proteomes" id="UP000367750">
    <property type="component" value="Unassembled WGS sequence"/>
</dbReference>
<evidence type="ECO:0000313" key="15">
    <source>
        <dbReference type="EMBL" id="KAA9000352.1"/>
    </source>
</evidence>
<name>A0A5J5G1K2_9BACL</name>
<dbReference type="InterPro" id="IPR010190">
    <property type="entry name" value="Diaminopimelate_DH_Ddh"/>
</dbReference>
<dbReference type="GO" id="GO:0019877">
    <property type="term" value="P:diaminopimelate biosynthetic process"/>
    <property type="evidence" value="ECO:0007669"/>
    <property type="project" value="UniProtKB-UniRule"/>
</dbReference>
<dbReference type="EC" id="1.4.1.16" evidence="4 12"/>
<keyword evidence="8 12" id="KW-0220">Diaminopimelate biosynthesis</keyword>
<feature type="binding site" evidence="13">
    <location>
        <position position="250"/>
    </location>
    <ligand>
        <name>substrate</name>
    </ligand>
</feature>
<dbReference type="CDD" id="cd02270">
    <property type="entry name" value="meso-DAPDH_N"/>
    <property type="match status" value="1"/>
</dbReference>
<evidence type="ECO:0000256" key="10">
    <source>
        <dbReference type="ARBA" id="ARBA00023154"/>
    </source>
</evidence>
<dbReference type="Gene3D" id="3.30.360.10">
    <property type="entry name" value="Dihydrodipicolinate Reductase, domain 2"/>
    <property type="match status" value="1"/>
</dbReference>
<feature type="binding site" evidence="13">
    <location>
        <begin position="122"/>
        <end position="126"/>
    </location>
    <ligand>
        <name>NADP(+)</name>
        <dbReference type="ChEBI" id="CHEBI:58349"/>
    </ligand>
</feature>
<comment type="caution">
    <text evidence="15">The sequence shown here is derived from an EMBL/GenBank/DDBJ whole genome shotgun (WGS) entry which is preliminary data.</text>
</comment>
<keyword evidence="7 12" id="KW-0521">NADP</keyword>
<keyword evidence="10 12" id="KW-0457">Lysine biosynthesis</keyword>
<dbReference type="EMBL" id="VYKK01000021">
    <property type="protein sequence ID" value="KAA9000352.1"/>
    <property type="molecule type" value="Genomic_DNA"/>
</dbReference>
<evidence type="ECO:0000256" key="13">
    <source>
        <dbReference type="PIRSR" id="PIRSR025648-1"/>
    </source>
</evidence>
<dbReference type="InterPro" id="IPR036291">
    <property type="entry name" value="NAD(P)-bd_dom_sf"/>
</dbReference>
<dbReference type="NCBIfam" id="TIGR01921">
    <property type="entry name" value="DAP-DH"/>
    <property type="match status" value="1"/>
</dbReference>
<keyword evidence="13" id="KW-0547">Nucleotide-binding</keyword>
<dbReference type="GO" id="GO:0047850">
    <property type="term" value="F:diaminopimelate dehydrogenase activity"/>
    <property type="evidence" value="ECO:0007669"/>
    <property type="project" value="UniProtKB-UniRule"/>
</dbReference>
<dbReference type="Pfam" id="PF16654">
    <property type="entry name" value="DAPDH_C"/>
    <property type="match status" value="1"/>
</dbReference>
<feature type="binding site" evidence="13">
    <location>
        <position position="149"/>
    </location>
    <ligand>
        <name>substrate</name>
    </ligand>
</feature>
<feature type="binding site" evidence="13">
    <location>
        <position position="174"/>
    </location>
    <ligand>
        <name>substrate</name>
    </ligand>
</feature>
<dbReference type="InterPro" id="IPR032094">
    <property type="entry name" value="Meso-DAP_DH_C"/>
</dbReference>
<dbReference type="Gene3D" id="3.40.50.720">
    <property type="entry name" value="NAD(P)-binding Rossmann-like Domain"/>
    <property type="match status" value="1"/>
</dbReference>
<feature type="binding site" evidence="13">
    <location>
        <begin position="36"/>
        <end position="38"/>
    </location>
    <ligand>
        <name>NADP(+)</name>
        <dbReference type="ChEBI" id="CHEBI:58349"/>
    </ligand>
</feature>